<protein>
    <submittedName>
        <fullName evidence="1">Uncharacterized protein</fullName>
    </submittedName>
</protein>
<keyword evidence="2" id="KW-1185">Reference proteome</keyword>
<reference evidence="1 2" key="1">
    <citation type="submission" date="2018-06" db="EMBL/GenBank/DDBJ databases">
        <title>Genomic Encyclopedia of Type Strains, Phase III (KMG-III): the genomes of soil and plant-associated and newly described type strains.</title>
        <authorList>
            <person name="Whitman W."/>
        </authorList>
    </citation>
    <scope>NUCLEOTIDE SEQUENCE [LARGE SCALE GENOMIC DNA]</scope>
    <source>
        <strain evidence="1 2">JA737</strain>
    </source>
</reference>
<dbReference type="EMBL" id="QJTK01000008">
    <property type="protein sequence ID" value="PYF09572.1"/>
    <property type="molecule type" value="Genomic_DNA"/>
</dbReference>
<proteinExistence type="predicted"/>
<comment type="caution">
    <text evidence="1">The sequence shown here is derived from an EMBL/GenBank/DDBJ whole genome shotgun (WGS) entry which is preliminary data.</text>
</comment>
<evidence type="ECO:0000313" key="2">
    <source>
        <dbReference type="Proteomes" id="UP000247727"/>
    </source>
</evidence>
<dbReference type="Proteomes" id="UP000247727">
    <property type="component" value="Unassembled WGS sequence"/>
</dbReference>
<name>A0A318TXC1_9RHOB</name>
<evidence type="ECO:0000313" key="1">
    <source>
        <dbReference type="EMBL" id="PYF09572.1"/>
    </source>
</evidence>
<gene>
    <name evidence="1" type="ORF">C8J30_108150</name>
</gene>
<dbReference type="AlphaFoldDB" id="A0A318TXC1"/>
<accession>A0A318TXC1</accession>
<organism evidence="1 2">
    <name type="scientific">Rhodobacter viridis</name>
    <dbReference type="NCBI Taxonomy" id="1054202"/>
    <lineage>
        <taxon>Bacteria</taxon>
        <taxon>Pseudomonadati</taxon>
        <taxon>Pseudomonadota</taxon>
        <taxon>Alphaproteobacteria</taxon>
        <taxon>Rhodobacterales</taxon>
        <taxon>Rhodobacter group</taxon>
        <taxon>Rhodobacter</taxon>
    </lineage>
</organism>
<sequence length="41" mass="4016">MPALPAEGETIPLSAGALPLLSDGVSGCVNFSACELSGLAR</sequence>